<feature type="transmembrane region" description="Helical" evidence="1">
    <location>
        <begin position="116"/>
        <end position="136"/>
    </location>
</feature>
<dbReference type="EMBL" id="CP001739">
    <property type="protein sequence ID" value="ACZ07315.1"/>
    <property type="molecule type" value="Genomic_DNA"/>
</dbReference>
<feature type="transmembrane region" description="Helical" evidence="1">
    <location>
        <begin position="85"/>
        <end position="104"/>
    </location>
</feature>
<dbReference type="KEGG" id="str:Sterm_0435"/>
<name>D1AMT9_SEBTE</name>
<keyword evidence="1" id="KW-0472">Membrane</keyword>
<keyword evidence="1" id="KW-0812">Transmembrane</keyword>
<dbReference type="STRING" id="526218.Sterm_0435"/>
<evidence type="ECO:0000313" key="3">
    <source>
        <dbReference type="Proteomes" id="UP000000845"/>
    </source>
</evidence>
<dbReference type="eggNOG" id="ENOG50342MR">
    <property type="taxonomic scope" value="Bacteria"/>
</dbReference>
<sequence>MNKFLYFFYLFLLGRNILLLSNSYSNKTTGVLLLINMLFCFILALILLFKSKKYNVYLIVTILSFSIFYIYYSGYSDMNKDFNKMVYYIFILLSIVEIIMFIFVKMKESKKVKTTLYLCFCFIAGILFLRFLNNYYQEPKKIVYSTRITSLKDKQEMLEIIGKMPGIKSADIIEDYEKSSLSYEDNVYYHYNFKESLEPSDLIIDISLKTLVDDTSLDSLAYKIQKYIKLSGLENDLVRIYIVTDRDDRRAINIYDFQNDNIKVRYKRTEPYIAGSSPLLNIFSLAVKILKGVVSEY</sequence>
<accession>D1AMT9</accession>
<keyword evidence="3" id="KW-1185">Reference proteome</keyword>
<reference evidence="2 3" key="2">
    <citation type="journal article" date="2010" name="Stand. Genomic Sci.">
        <title>Complete genome sequence of Sebaldella termitidis type strain (NCTC 11300).</title>
        <authorList>
            <person name="Harmon-Smith M."/>
            <person name="Celia L."/>
            <person name="Chertkov O."/>
            <person name="Lapidus A."/>
            <person name="Copeland A."/>
            <person name="Glavina Del Rio T."/>
            <person name="Nolan M."/>
            <person name="Lucas S."/>
            <person name="Tice H."/>
            <person name="Cheng J.F."/>
            <person name="Han C."/>
            <person name="Detter J.C."/>
            <person name="Bruce D."/>
            <person name="Goodwin L."/>
            <person name="Pitluck S."/>
            <person name="Pati A."/>
            <person name="Liolios K."/>
            <person name="Ivanova N."/>
            <person name="Mavromatis K."/>
            <person name="Mikhailova N."/>
            <person name="Chen A."/>
            <person name="Palaniappan K."/>
            <person name="Land M."/>
            <person name="Hauser L."/>
            <person name="Chang Y.J."/>
            <person name="Jeffries C.D."/>
            <person name="Brettin T."/>
            <person name="Goker M."/>
            <person name="Beck B."/>
            <person name="Bristow J."/>
            <person name="Eisen J.A."/>
            <person name="Markowitz V."/>
            <person name="Hugenholtz P."/>
            <person name="Kyrpides N.C."/>
            <person name="Klenk H.P."/>
            <person name="Chen F."/>
        </authorList>
    </citation>
    <scope>NUCLEOTIDE SEQUENCE [LARGE SCALE GENOMIC DNA]</scope>
    <source>
        <strain evidence="3">ATCC 33386 / NCTC 11300</strain>
    </source>
</reference>
<evidence type="ECO:0000313" key="2">
    <source>
        <dbReference type="EMBL" id="ACZ07315.1"/>
    </source>
</evidence>
<dbReference type="RefSeq" id="WP_012859914.1">
    <property type="nucleotide sequence ID" value="NC_013517.1"/>
</dbReference>
<dbReference type="AlphaFoldDB" id="D1AMT9"/>
<dbReference type="Proteomes" id="UP000000845">
    <property type="component" value="Chromosome"/>
</dbReference>
<feature type="transmembrane region" description="Helical" evidence="1">
    <location>
        <begin position="29"/>
        <end position="49"/>
    </location>
</feature>
<keyword evidence="1" id="KW-1133">Transmembrane helix</keyword>
<protein>
    <submittedName>
        <fullName evidence="2">Uncharacterized protein</fullName>
    </submittedName>
</protein>
<proteinExistence type="predicted"/>
<reference evidence="3" key="1">
    <citation type="submission" date="2009-09" db="EMBL/GenBank/DDBJ databases">
        <title>The complete chromosome of Sebaldella termitidis ATCC 33386.</title>
        <authorList>
            <consortium name="US DOE Joint Genome Institute (JGI-PGF)"/>
            <person name="Lucas S."/>
            <person name="Copeland A."/>
            <person name="Lapidus A."/>
            <person name="Glavina del Rio T."/>
            <person name="Dalin E."/>
            <person name="Tice H."/>
            <person name="Bruce D."/>
            <person name="Goodwin L."/>
            <person name="Pitluck S."/>
            <person name="Kyrpides N."/>
            <person name="Mavromatis K."/>
            <person name="Ivanova N."/>
            <person name="Mikhailova N."/>
            <person name="Sims D."/>
            <person name="Meincke L."/>
            <person name="Brettin T."/>
            <person name="Detter J.C."/>
            <person name="Han C."/>
            <person name="Larimer F."/>
            <person name="Land M."/>
            <person name="Hauser L."/>
            <person name="Markowitz V."/>
            <person name="Cheng J.F."/>
            <person name="Hugenholtz P."/>
            <person name="Woyke T."/>
            <person name="Wu D."/>
            <person name="Eisen J.A."/>
        </authorList>
    </citation>
    <scope>NUCLEOTIDE SEQUENCE [LARGE SCALE GENOMIC DNA]</scope>
    <source>
        <strain evidence="3">ATCC 33386 / NCTC 11300</strain>
    </source>
</reference>
<dbReference type="HOGENOM" id="CLU_965748_0_0_0"/>
<organism evidence="2 3">
    <name type="scientific">Sebaldella termitidis (strain ATCC 33386 / NCTC 11300)</name>
    <dbReference type="NCBI Taxonomy" id="526218"/>
    <lineage>
        <taxon>Bacteria</taxon>
        <taxon>Fusobacteriati</taxon>
        <taxon>Fusobacteriota</taxon>
        <taxon>Fusobacteriia</taxon>
        <taxon>Fusobacteriales</taxon>
        <taxon>Leptotrichiaceae</taxon>
        <taxon>Sebaldella</taxon>
    </lineage>
</organism>
<evidence type="ECO:0000256" key="1">
    <source>
        <dbReference type="SAM" id="Phobius"/>
    </source>
</evidence>
<feature type="transmembrane region" description="Helical" evidence="1">
    <location>
        <begin position="56"/>
        <end position="73"/>
    </location>
</feature>
<gene>
    <name evidence="2" type="ordered locus">Sterm_0435</name>
</gene>